<feature type="domain" description="Major facilitator superfamily (MFS) profile" evidence="7">
    <location>
        <begin position="14"/>
        <end position="499"/>
    </location>
</feature>
<dbReference type="GO" id="GO:0022857">
    <property type="term" value="F:transmembrane transporter activity"/>
    <property type="evidence" value="ECO:0007669"/>
    <property type="project" value="InterPro"/>
</dbReference>
<feature type="transmembrane region" description="Helical" evidence="6">
    <location>
        <begin position="48"/>
        <end position="67"/>
    </location>
</feature>
<keyword evidence="2" id="KW-0813">Transport</keyword>
<evidence type="ECO:0000256" key="5">
    <source>
        <dbReference type="ARBA" id="ARBA00023136"/>
    </source>
</evidence>
<feature type="transmembrane region" description="Helical" evidence="6">
    <location>
        <begin position="137"/>
        <end position="161"/>
    </location>
</feature>
<dbReference type="GO" id="GO:0005886">
    <property type="term" value="C:plasma membrane"/>
    <property type="evidence" value="ECO:0007669"/>
    <property type="project" value="TreeGrafter"/>
</dbReference>
<evidence type="ECO:0000313" key="9">
    <source>
        <dbReference type="Proteomes" id="UP000191931"/>
    </source>
</evidence>
<feature type="transmembrane region" description="Helical" evidence="6">
    <location>
        <begin position="269"/>
        <end position="289"/>
    </location>
</feature>
<dbReference type="SUPFAM" id="SSF103473">
    <property type="entry name" value="MFS general substrate transporter"/>
    <property type="match status" value="1"/>
</dbReference>
<dbReference type="Gene3D" id="1.20.1250.20">
    <property type="entry name" value="MFS general substrate transporter like domains"/>
    <property type="match status" value="1"/>
</dbReference>
<keyword evidence="9" id="KW-1185">Reference proteome</keyword>
<evidence type="ECO:0000259" key="7">
    <source>
        <dbReference type="PROSITE" id="PS50850"/>
    </source>
</evidence>
<dbReference type="PRINTS" id="PR01036">
    <property type="entry name" value="TCRTETB"/>
</dbReference>
<keyword evidence="5 6" id="KW-0472">Membrane</keyword>
<dbReference type="Proteomes" id="UP000191931">
    <property type="component" value="Unassembled WGS sequence"/>
</dbReference>
<organism evidence="8 9">
    <name type="scientific">Desulfamplus magnetovallimortis</name>
    <dbReference type="NCBI Taxonomy" id="1246637"/>
    <lineage>
        <taxon>Bacteria</taxon>
        <taxon>Pseudomonadati</taxon>
        <taxon>Thermodesulfobacteriota</taxon>
        <taxon>Desulfobacteria</taxon>
        <taxon>Desulfobacterales</taxon>
        <taxon>Desulfobacteraceae</taxon>
        <taxon>Desulfamplus</taxon>
    </lineage>
</organism>
<dbReference type="PANTHER" id="PTHR23501">
    <property type="entry name" value="MAJOR FACILITATOR SUPERFAMILY"/>
    <property type="match status" value="1"/>
</dbReference>
<accession>A0A1W1H651</accession>
<dbReference type="InterPro" id="IPR020846">
    <property type="entry name" value="MFS_dom"/>
</dbReference>
<feature type="transmembrane region" description="Helical" evidence="6">
    <location>
        <begin position="199"/>
        <end position="221"/>
    </location>
</feature>
<feature type="transmembrane region" description="Helical" evidence="6">
    <location>
        <begin position="357"/>
        <end position="383"/>
    </location>
</feature>
<dbReference type="RefSeq" id="WP_080804311.1">
    <property type="nucleotide sequence ID" value="NZ_LT828546.1"/>
</dbReference>
<dbReference type="Pfam" id="PF07690">
    <property type="entry name" value="MFS_1"/>
    <property type="match status" value="1"/>
</dbReference>
<feature type="transmembrane region" description="Helical" evidence="6">
    <location>
        <begin position="334"/>
        <end position="351"/>
    </location>
</feature>
<evidence type="ECO:0000256" key="6">
    <source>
        <dbReference type="SAM" id="Phobius"/>
    </source>
</evidence>
<proteinExistence type="predicted"/>
<evidence type="ECO:0000313" key="8">
    <source>
        <dbReference type="EMBL" id="SLM27865.1"/>
    </source>
</evidence>
<name>A0A1W1H651_9BACT</name>
<dbReference type="STRING" id="1246637.MTBBW1_1170010"/>
<dbReference type="AlphaFoldDB" id="A0A1W1H651"/>
<feature type="transmembrane region" description="Helical" evidence="6">
    <location>
        <begin position="104"/>
        <end position="125"/>
    </location>
</feature>
<feature type="transmembrane region" description="Helical" evidence="6">
    <location>
        <begin position="12"/>
        <end position="36"/>
    </location>
</feature>
<feature type="transmembrane region" description="Helical" evidence="6">
    <location>
        <begin position="167"/>
        <end position="187"/>
    </location>
</feature>
<feature type="transmembrane region" description="Helical" evidence="6">
    <location>
        <begin position="79"/>
        <end position="98"/>
    </location>
</feature>
<evidence type="ECO:0000256" key="2">
    <source>
        <dbReference type="ARBA" id="ARBA00022448"/>
    </source>
</evidence>
<dbReference type="PANTHER" id="PTHR23501:SF191">
    <property type="entry name" value="VACUOLAR BASIC AMINO ACID TRANSPORTER 4"/>
    <property type="match status" value="1"/>
</dbReference>
<gene>
    <name evidence="8" type="ORF">MTBBW1_1170010</name>
</gene>
<dbReference type="GO" id="GO:0012505">
    <property type="term" value="C:endomembrane system"/>
    <property type="evidence" value="ECO:0007669"/>
    <property type="project" value="UniProtKB-SubCell"/>
</dbReference>
<dbReference type="InterPro" id="IPR011701">
    <property type="entry name" value="MFS"/>
</dbReference>
<keyword evidence="3 6" id="KW-0812">Transmembrane</keyword>
<dbReference type="InterPro" id="IPR036259">
    <property type="entry name" value="MFS_trans_sf"/>
</dbReference>
<keyword evidence="4 6" id="KW-1133">Transmembrane helix</keyword>
<evidence type="ECO:0000256" key="3">
    <source>
        <dbReference type="ARBA" id="ARBA00022692"/>
    </source>
</evidence>
<dbReference type="EMBL" id="FWEV01000021">
    <property type="protein sequence ID" value="SLM27865.1"/>
    <property type="molecule type" value="Genomic_DNA"/>
</dbReference>
<dbReference type="PROSITE" id="PS50850">
    <property type="entry name" value="MFS"/>
    <property type="match status" value="1"/>
</dbReference>
<dbReference type="Gene3D" id="1.20.1720.10">
    <property type="entry name" value="Multidrug resistance protein D"/>
    <property type="match status" value="1"/>
</dbReference>
<evidence type="ECO:0000256" key="1">
    <source>
        <dbReference type="ARBA" id="ARBA00004127"/>
    </source>
</evidence>
<feature type="transmembrane region" description="Helical" evidence="6">
    <location>
        <begin position="301"/>
        <end position="322"/>
    </location>
</feature>
<sequence length="504" mass="54084">MNDKKKPVAGRNWIIASALLALFLGALDALVMSAAMPTIIGELGGLHLYSWAYSSYFLARAVSLPVFGKLSDLFPTKNLFLFSITLFVLASVAAGASLSMDFLVATRIFQGIGTGGIFALVYVVLSDVALPGQRAKTLSLASSIWGIASLVGPTMGGFIVTWFSWRWIFYINLPLGIASLIGIALFFHEVRPKPHKIDLDIAGVILLSGFILGILTIVVAGGRDIPWNSPIIFLLGIVTILMGIGFYYTEKRANDPILNIEFFKYPAFALGNTITFCASFSIFALFAYAPLFLQGGLGLSALQVGYSMLSLSLGWSIGAFFIGRVMQQSGRKKVTLAGALLLLSGSAMTLSFSGSTTITICFLVFQVVGMGMGFISLATLLIVQESVENEHLGIATSFHQFSRTIGGAIGVGVCGGFVTNQLMSKLEAAGANLPDELLSRLQQSMENLLRPEFQAMIPEQVVIPLQNAVIESVSSTFIIVFAVTIICFVLSVLLPGQNDFPETF</sequence>
<comment type="subcellular location">
    <subcellularLocation>
        <location evidence="1">Endomembrane system</location>
        <topology evidence="1">Multi-pass membrane protein</topology>
    </subcellularLocation>
</comment>
<evidence type="ECO:0000256" key="4">
    <source>
        <dbReference type="ARBA" id="ARBA00022989"/>
    </source>
</evidence>
<protein>
    <submittedName>
        <fullName evidence="8">Putative drug resistance permease (EmrB/QacA-family protein)</fullName>
    </submittedName>
</protein>
<feature type="transmembrane region" description="Helical" evidence="6">
    <location>
        <begin position="473"/>
        <end position="494"/>
    </location>
</feature>
<feature type="transmembrane region" description="Helical" evidence="6">
    <location>
        <begin position="227"/>
        <end position="248"/>
    </location>
</feature>
<reference evidence="8 9" key="1">
    <citation type="submission" date="2017-03" db="EMBL/GenBank/DDBJ databases">
        <authorList>
            <person name="Afonso C.L."/>
            <person name="Miller P.J."/>
            <person name="Scott M.A."/>
            <person name="Spackman E."/>
            <person name="Goraichik I."/>
            <person name="Dimitrov K.M."/>
            <person name="Suarez D.L."/>
            <person name="Swayne D.E."/>
        </authorList>
    </citation>
    <scope>NUCLEOTIDE SEQUENCE [LARGE SCALE GENOMIC DNA]</scope>
    <source>
        <strain evidence="8">PRJEB14757</strain>
    </source>
</reference>
<dbReference type="OrthoDB" id="9807274at2"/>